<accession>A0A226WYA3</accession>
<dbReference type="EMBL" id="MTHB01000139">
    <property type="protein sequence ID" value="OXC76161.1"/>
    <property type="molecule type" value="Genomic_DNA"/>
</dbReference>
<sequence>MAALPAYRFKPGSTRATWIEKTAETLAVTATDQLVGQRIGCQ</sequence>
<name>A0A226WYA3_CABSO</name>
<reference evidence="2" key="1">
    <citation type="submission" date="2017-01" db="EMBL/GenBank/DDBJ databases">
        <title>Genome Analysis of Deinococcus marmoris KOPRI26562.</title>
        <authorList>
            <person name="Kim J.H."/>
            <person name="Oh H.-M."/>
        </authorList>
    </citation>
    <scope>NUCLEOTIDE SEQUENCE [LARGE SCALE GENOMIC DNA]</scope>
    <source>
        <strain evidence="2">PAMC 26633</strain>
    </source>
</reference>
<proteinExistence type="predicted"/>
<protein>
    <submittedName>
        <fullName evidence="1">Uncharacterized protein</fullName>
    </submittedName>
</protein>
<dbReference type="Proteomes" id="UP000214720">
    <property type="component" value="Unassembled WGS sequence"/>
</dbReference>
<evidence type="ECO:0000313" key="1">
    <source>
        <dbReference type="EMBL" id="OXC76161.1"/>
    </source>
</evidence>
<organism evidence="1 2">
    <name type="scientific">Caballeronia sordidicola</name>
    <name type="common">Burkholderia sordidicola</name>
    <dbReference type="NCBI Taxonomy" id="196367"/>
    <lineage>
        <taxon>Bacteria</taxon>
        <taxon>Pseudomonadati</taxon>
        <taxon>Pseudomonadota</taxon>
        <taxon>Betaproteobacteria</taxon>
        <taxon>Burkholderiales</taxon>
        <taxon>Burkholderiaceae</taxon>
        <taxon>Caballeronia</taxon>
    </lineage>
</organism>
<comment type="caution">
    <text evidence="1">The sequence shown here is derived from an EMBL/GenBank/DDBJ whole genome shotgun (WGS) entry which is preliminary data.</text>
</comment>
<dbReference type="AlphaFoldDB" id="A0A226WYA3"/>
<gene>
    <name evidence="1" type="ORF">BSU04_23325</name>
</gene>
<evidence type="ECO:0000313" key="2">
    <source>
        <dbReference type="Proteomes" id="UP000214720"/>
    </source>
</evidence>